<reference evidence="9 10" key="1">
    <citation type="submission" date="2021-03" db="EMBL/GenBank/DDBJ databases">
        <title>Genomic Encyclopedia of Type Strains, Phase IV (KMG-IV): sequencing the most valuable type-strain genomes for metagenomic binning, comparative biology and taxonomic classification.</title>
        <authorList>
            <person name="Goeker M."/>
        </authorList>
    </citation>
    <scope>NUCLEOTIDE SEQUENCE [LARGE SCALE GENOMIC DNA]</scope>
    <source>
        <strain evidence="9 10">DSM 26048</strain>
    </source>
</reference>
<keyword evidence="10" id="KW-1185">Reference proteome</keyword>
<feature type="transmembrane region" description="Helical" evidence="7">
    <location>
        <begin position="92"/>
        <end position="116"/>
    </location>
</feature>
<evidence type="ECO:0000259" key="8">
    <source>
        <dbReference type="PROSITE" id="PS50928"/>
    </source>
</evidence>
<evidence type="ECO:0000313" key="10">
    <source>
        <dbReference type="Proteomes" id="UP001519287"/>
    </source>
</evidence>
<dbReference type="Gene3D" id="1.10.3720.10">
    <property type="entry name" value="MetI-like"/>
    <property type="match status" value="1"/>
</dbReference>
<protein>
    <submittedName>
        <fullName evidence="9">ABC-type glycerol-3-phosphate transport system permease component</fullName>
    </submittedName>
</protein>
<keyword evidence="5 7" id="KW-1133">Transmembrane helix</keyword>
<evidence type="ECO:0000256" key="6">
    <source>
        <dbReference type="ARBA" id="ARBA00023136"/>
    </source>
</evidence>
<feature type="transmembrane region" description="Helical" evidence="7">
    <location>
        <begin position="203"/>
        <end position="228"/>
    </location>
</feature>
<evidence type="ECO:0000256" key="7">
    <source>
        <dbReference type="RuleBase" id="RU363032"/>
    </source>
</evidence>
<evidence type="ECO:0000256" key="2">
    <source>
        <dbReference type="ARBA" id="ARBA00022448"/>
    </source>
</evidence>
<keyword evidence="2 7" id="KW-0813">Transport</keyword>
<dbReference type="CDD" id="cd06261">
    <property type="entry name" value="TM_PBP2"/>
    <property type="match status" value="1"/>
</dbReference>
<dbReference type="InterPro" id="IPR000515">
    <property type="entry name" value="MetI-like"/>
</dbReference>
<feature type="domain" description="ABC transmembrane type-1" evidence="8">
    <location>
        <begin position="93"/>
        <end position="285"/>
    </location>
</feature>
<name>A0ABS4IW31_9BACL</name>
<dbReference type="PANTHER" id="PTHR43744:SF1">
    <property type="entry name" value="BINDING-PROTEIN-DEPENDENT TRANSPORT SYSTEMS INNER MEMBRANE COMPONENT"/>
    <property type="match status" value="1"/>
</dbReference>
<evidence type="ECO:0000256" key="3">
    <source>
        <dbReference type="ARBA" id="ARBA00022475"/>
    </source>
</evidence>
<organism evidence="9 10">
    <name type="scientific">Paenibacillus eucommiae</name>
    <dbReference type="NCBI Taxonomy" id="1355755"/>
    <lineage>
        <taxon>Bacteria</taxon>
        <taxon>Bacillati</taxon>
        <taxon>Bacillota</taxon>
        <taxon>Bacilli</taxon>
        <taxon>Bacillales</taxon>
        <taxon>Paenibacillaceae</taxon>
        <taxon>Paenibacillus</taxon>
    </lineage>
</organism>
<evidence type="ECO:0000256" key="4">
    <source>
        <dbReference type="ARBA" id="ARBA00022692"/>
    </source>
</evidence>
<keyword evidence="4 7" id="KW-0812">Transmembrane</keyword>
<dbReference type="EMBL" id="JAGGLB010000010">
    <property type="protein sequence ID" value="MBP1991806.1"/>
    <property type="molecule type" value="Genomic_DNA"/>
</dbReference>
<feature type="transmembrane region" description="Helical" evidence="7">
    <location>
        <begin position="161"/>
        <end position="182"/>
    </location>
</feature>
<comment type="similarity">
    <text evidence="7">Belongs to the binding-protein-dependent transport system permease family.</text>
</comment>
<feature type="transmembrane region" description="Helical" evidence="7">
    <location>
        <begin position="123"/>
        <end position="141"/>
    </location>
</feature>
<proteinExistence type="inferred from homology"/>
<evidence type="ECO:0000256" key="5">
    <source>
        <dbReference type="ARBA" id="ARBA00022989"/>
    </source>
</evidence>
<evidence type="ECO:0000256" key="1">
    <source>
        <dbReference type="ARBA" id="ARBA00004651"/>
    </source>
</evidence>
<feature type="transmembrane region" description="Helical" evidence="7">
    <location>
        <begin position="27"/>
        <end position="52"/>
    </location>
</feature>
<dbReference type="InterPro" id="IPR035906">
    <property type="entry name" value="MetI-like_sf"/>
</dbReference>
<accession>A0ABS4IW31</accession>
<comment type="subcellular location">
    <subcellularLocation>
        <location evidence="1 7">Cell membrane</location>
        <topology evidence="1 7">Multi-pass membrane protein</topology>
    </subcellularLocation>
</comment>
<gene>
    <name evidence="9" type="ORF">J2Z66_003413</name>
</gene>
<sequence>MPIMPIVPMRQTRQIRKRLRRIQPFDILLAAGLTALALFMLLPIVFIISQAFKPMNELFLFPPTFLVKHPTMRSFELLFLHANSDVVPFTRYLFNTVIVASITLASVIIVSTLAAYVLAKRSFHFKALTMAMIMVSLMFAPETVQIPRFLIVSGIGITNTYWAHIVPHLASPVAVFLLIGFISQIPNELVEAAKLDGASEFGIFARLIVPLSTPAIATISIFTFQGVWGDTETSSLYVQDETLRTLAFYVNSLAGGLHNSVAGQTMAAAAGLLIFLPNLIIFLLFQKRVLSTMLHSGVK</sequence>
<feature type="transmembrane region" description="Helical" evidence="7">
    <location>
        <begin position="266"/>
        <end position="285"/>
    </location>
</feature>
<evidence type="ECO:0000313" key="9">
    <source>
        <dbReference type="EMBL" id="MBP1991806.1"/>
    </source>
</evidence>
<dbReference type="Pfam" id="PF00528">
    <property type="entry name" value="BPD_transp_1"/>
    <property type="match status" value="1"/>
</dbReference>
<dbReference type="PANTHER" id="PTHR43744">
    <property type="entry name" value="ABC TRANSPORTER PERMEASE PROTEIN MG189-RELATED-RELATED"/>
    <property type="match status" value="1"/>
</dbReference>
<dbReference type="SUPFAM" id="SSF161098">
    <property type="entry name" value="MetI-like"/>
    <property type="match status" value="1"/>
</dbReference>
<dbReference type="Proteomes" id="UP001519287">
    <property type="component" value="Unassembled WGS sequence"/>
</dbReference>
<keyword evidence="6 7" id="KW-0472">Membrane</keyword>
<comment type="caution">
    <text evidence="9">The sequence shown here is derived from an EMBL/GenBank/DDBJ whole genome shotgun (WGS) entry which is preliminary data.</text>
</comment>
<keyword evidence="3" id="KW-1003">Cell membrane</keyword>
<dbReference type="PROSITE" id="PS50928">
    <property type="entry name" value="ABC_TM1"/>
    <property type="match status" value="1"/>
</dbReference>